<feature type="domain" description="Response regulatory" evidence="5">
    <location>
        <begin position="6"/>
        <end position="127"/>
    </location>
</feature>
<dbReference type="SUPFAM" id="SSF46894">
    <property type="entry name" value="C-terminal effector domain of the bipartite response regulators"/>
    <property type="match status" value="1"/>
</dbReference>
<protein>
    <submittedName>
        <fullName evidence="6">DNA-binding response regulator</fullName>
    </submittedName>
</protein>
<feature type="modified residue" description="4-aspartylphosphate" evidence="3">
    <location>
        <position position="62"/>
    </location>
</feature>
<organism evidence="6 7">
    <name type="scientific">Thalassospira marina</name>
    <dbReference type="NCBI Taxonomy" id="2048283"/>
    <lineage>
        <taxon>Bacteria</taxon>
        <taxon>Pseudomonadati</taxon>
        <taxon>Pseudomonadota</taxon>
        <taxon>Alphaproteobacteria</taxon>
        <taxon>Rhodospirillales</taxon>
        <taxon>Thalassospiraceae</taxon>
        <taxon>Thalassospira</taxon>
    </lineage>
</organism>
<dbReference type="InterPro" id="IPR000792">
    <property type="entry name" value="Tscrpt_reg_LuxR_C"/>
</dbReference>
<feature type="domain" description="HTH luxR-type" evidence="4">
    <location>
        <begin position="153"/>
        <end position="218"/>
    </location>
</feature>
<dbReference type="PROSITE" id="PS50110">
    <property type="entry name" value="RESPONSE_REGULATORY"/>
    <property type="match status" value="1"/>
</dbReference>
<dbReference type="AlphaFoldDB" id="A0A2N3KX95"/>
<dbReference type="GO" id="GO:0003677">
    <property type="term" value="F:DNA binding"/>
    <property type="evidence" value="ECO:0007669"/>
    <property type="project" value="UniProtKB-KW"/>
</dbReference>
<keyword evidence="1 3" id="KW-0597">Phosphoprotein</keyword>
<proteinExistence type="predicted"/>
<dbReference type="InterPro" id="IPR001789">
    <property type="entry name" value="Sig_transdc_resp-reg_receiver"/>
</dbReference>
<dbReference type="GO" id="GO:0000160">
    <property type="term" value="P:phosphorelay signal transduction system"/>
    <property type="evidence" value="ECO:0007669"/>
    <property type="project" value="InterPro"/>
</dbReference>
<keyword evidence="2 6" id="KW-0238">DNA-binding</keyword>
<dbReference type="EMBL" id="NWTK01000002">
    <property type="protein sequence ID" value="PKR55201.1"/>
    <property type="molecule type" value="Genomic_DNA"/>
</dbReference>
<evidence type="ECO:0000313" key="7">
    <source>
        <dbReference type="Proteomes" id="UP000233597"/>
    </source>
</evidence>
<reference evidence="6 7" key="1">
    <citation type="submission" date="2017-09" db="EMBL/GenBank/DDBJ databases">
        <title>Biodiversity and function of Thalassospira species in the particle-attached aromatic-hydrocarbon-degrading consortia from the surface seawater of the South China Sea.</title>
        <authorList>
            <person name="Dong C."/>
            <person name="Liu R."/>
            <person name="Shao Z."/>
        </authorList>
    </citation>
    <scope>NUCLEOTIDE SEQUENCE [LARGE SCALE GENOMIC DNA]</scope>
    <source>
        <strain evidence="6 7">CSC1P2</strain>
    </source>
</reference>
<dbReference type="PANTHER" id="PTHR45566:SF1">
    <property type="entry name" value="HTH-TYPE TRANSCRIPTIONAL REGULATOR YHJB-RELATED"/>
    <property type="match status" value="1"/>
</dbReference>
<sequence length="226" mass="24633">MTTAFHVLIADDHPLMRGALSHALSSELSNISIHEAGSLGEAIDVIEACHAQSHDIDLVLLDLHMPGMNGFTGLFTLRASYPDIPVTIVSASQDLPVVRRAIEYGAAAFVPKSAPVEQIGDAMRAVLDGEMWMPDWARDSIENTPADSENSDIARKISQLTPQQLRVLNMLTEGKLNKQIAYELDVTEATIKAHVSAILRKLSVHSRTQAVIVARELQIQEPAVEV</sequence>
<dbReference type="PANTHER" id="PTHR45566">
    <property type="entry name" value="HTH-TYPE TRANSCRIPTIONAL REGULATOR YHJB-RELATED"/>
    <property type="match status" value="1"/>
</dbReference>
<name>A0A2N3KX95_9PROT</name>
<evidence type="ECO:0000313" key="6">
    <source>
        <dbReference type="EMBL" id="PKR55201.1"/>
    </source>
</evidence>
<dbReference type="Gene3D" id="3.40.50.2300">
    <property type="match status" value="1"/>
</dbReference>
<dbReference type="InterPro" id="IPR058245">
    <property type="entry name" value="NreC/VraR/RcsB-like_REC"/>
</dbReference>
<gene>
    <name evidence="6" type="ORF">COO20_03165</name>
</gene>
<dbReference type="SMART" id="SM00421">
    <property type="entry name" value="HTH_LUXR"/>
    <property type="match status" value="1"/>
</dbReference>
<dbReference type="PRINTS" id="PR00038">
    <property type="entry name" value="HTHLUXR"/>
</dbReference>
<comment type="caution">
    <text evidence="6">The sequence shown here is derived from an EMBL/GenBank/DDBJ whole genome shotgun (WGS) entry which is preliminary data.</text>
</comment>
<dbReference type="SUPFAM" id="SSF52172">
    <property type="entry name" value="CheY-like"/>
    <property type="match status" value="1"/>
</dbReference>
<accession>A0A2N3KX95</accession>
<dbReference type="InterPro" id="IPR051015">
    <property type="entry name" value="EvgA-like"/>
</dbReference>
<dbReference type="Pfam" id="PF00072">
    <property type="entry name" value="Response_reg"/>
    <property type="match status" value="1"/>
</dbReference>
<dbReference type="InterPro" id="IPR016032">
    <property type="entry name" value="Sig_transdc_resp-reg_C-effctor"/>
</dbReference>
<dbReference type="OrthoDB" id="9805444at2"/>
<dbReference type="RefSeq" id="WP_101264252.1">
    <property type="nucleotide sequence ID" value="NZ_NWTK01000002.1"/>
</dbReference>
<dbReference type="SMART" id="SM00448">
    <property type="entry name" value="REC"/>
    <property type="match status" value="1"/>
</dbReference>
<dbReference type="GO" id="GO:0006355">
    <property type="term" value="P:regulation of DNA-templated transcription"/>
    <property type="evidence" value="ECO:0007669"/>
    <property type="project" value="InterPro"/>
</dbReference>
<dbReference type="Pfam" id="PF00196">
    <property type="entry name" value="GerE"/>
    <property type="match status" value="1"/>
</dbReference>
<dbReference type="PROSITE" id="PS50043">
    <property type="entry name" value="HTH_LUXR_2"/>
    <property type="match status" value="1"/>
</dbReference>
<dbReference type="CDD" id="cd06170">
    <property type="entry name" value="LuxR_C_like"/>
    <property type="match status" value="1"/>
</dbReference>
<dbReference type="CDD" id="cd17535">
    <property type="entry name" value="REC_NarL-like"/>
    <property type="match status" value="1"/>
</dbReference>
<evidence type="ECO:0000259" key="4">
    <source>
        <dbReference type="PROSITE" id="PS50043"/>
    </source>
</evidence>
<evidence type="ECO:0000256" key="2">
    <source>
        <dbReference type="ARBA" id="ARBA00023125"/>
    </source>
</evidence>
<evidence type="ECO:0000256" key="3">
    <source>
        <dbReference type="PROSITE-ProRule" id="PRU00169"/>
    </source>
</evidence>
<evidence type="ECO:0000259" key="5">
    <source>
        <dbReference type="PROSITE" id="PS50110"/>
    </source>
</evidence>
<dbReference type="InterPro" id="IPR011006">
    <property type="entry name" value="CheY-like_superfamily"/>
</dbReference>
<evidence type="ECO:0000256" key="1">
    <source>
        <dbReference type="ARBA" id="ARBA00022553"/>
    </source>
</evidence>
<dbReference type="PROSITE" id="PS00622">
    <property type="entry name" value="HTH_LUXR_1"/>
    <property type="match status" value="1"/>
</dbReference>
<dbReference type="Proteomes" id="UP000233597">
    <property type="component" value="Unassembled WGS sequence"/>
</dbReference>